<accession>A0A239BUQ7</accession>
<name>A0A239BUQ7_9ACTN</name>
<dbReference type="EMBL" id="FZNR01000010">
    <property type="protein sequence ID" value="SNS11757.1"/>
    <property type="molecule type" value="Genomic_DNA"/>
</dbReference>
<feature type="region of interest" description="Disordered" evidence="1">
    <location>
        <begin position="1"/>
        <end position="31"/>
    </location>
</feature>
<dbReference type="Proteomes" id="UP000198415">
    <property type="component" value="Unassembled WGS sequence"/>
</dbReference>
<evidence type="ECO:0000313" key="3">
    <source>
        <dbReference type="Proteomes" id="UP000198415"/>
    </source>
</evidence>
<evidence type="ECO:0008006" key="4">
    <source>
        <dbReference type="Google" id="ProtNLM"/>
    </source>
</evidence>
<evidence type="ECO:0000256" key="1">
    <source>
        <dbReference type="SAM" id="MobiDB-lite"/>
    </source>
</evidence>
<evidence type="ECO:0000313" key="2">
    <source>
        <dbReference type="EMBL" id="SNS11757.1"/>
    </source>
</evidence>
<protein>
    <recommendedName>
        <fullName evidence="4">Nucleotidase</fullName>
    </recommendedName>
</protein>
<gene>
    <name evidence="2" type="ORF">SAMN06264365_110150</name>
</gene>
<sequence length="197" mass="21829">MSRRMEAAMARQRVGRRKVQPRAPYQGPGWRQKPTLGVDVGGVIVMLADREEDTSFFGSRPLLTPAVTGVFEALATLTEQPFAGRVHLVSKAGPKVAANTRAWLAHHEFFGRTGIPSDHLHFVRERRDKAPVCQRLGVTHFVDDRLDVLAHLETVEHRYLFRGGTEGPDSTGALPHWAIEVHQWAELAALLASSEVG</sequence>
<proteinExistence type="predicted"/>
<organism evidence="2 3">
    <name type="scientific">Actinoplanes regularis</name>
    <dbReference type="NCBI Taxonomy" id="52697"/>
    <lineage>
        <taxon>Bacteria</taxon>
        <taxon>Bacillati</taxon>
        <taxon>Actinomycetota</taxon>
        <taxon>Actinomycetes</taxon>
        <taxon>Micromonosporales</taxon>
        <taxon>Micromonosporaceae</taxon>
        <taxon>Actinoplanes</taxon>
    </lineage>
</organism>
<keyword evidence="3" id="KW-1185">Reference proteome</keyword>
<reference evidence="2 3" key="1">
    <citation type="submission" date="2017-06" db="EMBL/GenBank/DDBJ databases">
        <authorList>
            <person name="Kim H.J."/>
            <person name="Triplett B.A."/>
        </authorList>
    </citation>
    <scope>NUCLEOTIDE SEQUENCE [LARGE SCALE GENOMIC DNA]</scope>
    <source>
        <strain evidence="2 3">DSM 43151</strain>
    </source>
</reference>
<dbReference type="AlphaFoldDB" id="A0A239BUQ7"/>